<dbReference type="EMBL" id="JAROCB010000005">
    <property type="protein sequence ID" value="MDN4599005.1"/>
    <property type="molecule type" value="Genomic_DNA"/>
</dbReference>
<dbReference type="NCBIfam" id="NF006119">
    <property type="entry name" value="PRK08264.1-5"/>
    <property type="match status" value="1"/>
</dbReference>
<dbReference type="PRINTS" id="PR00081">
    <property type="entry name" value="GDHRDH"/>
</dbReference>
<comment type="similarity">
    <text evidence="1 3">Belongs to the short-chain dehydrogenases/reductases (SDR) family.</text>
</comment>
<dbReference type="RefSeq" id="WP_301220350.1">
    <property type="nucleotide sequence ID" value="NZ_JAROCB010000005.1"/>
</dbReference>
<evidence type="ECO:0000256" key="2">
    <source>
        <dbReference type="ARBA" id="ARBA00023002"/>
    </source>
</evidence>
<evidence type="ECO:0000256" key="3">
    <source>
        <dbReference type="RuleBase" id="RU000363"/>
    </source>
</evidence>
<keyword evidence="2" id="KW-0560">Oxidoreductase</keyword>
<proteinExistence type="inferred from homology"/>
<comment type="caution">
    <text evidence="4">The sequence shown here is derived from an EMBL/GenBank/DDBJ whole genome shotgun (WGS) entry which is preliminary data.</text>
</comment>
<protein>
    <submittedName>
        <fullName evidence="4">SDR family oxidoreductase</fullName>
    </submittedName>
</protein>
<dbReference type="PRINTS" id="PR00080">
    <property type="entry name" value="SDRFAMILY"/>
</dbReference>
<gene>
    <name evidence="4" type="ORF">P5G59_17775</name>
</gene>
<keyword evidence="5" id="KW-1185">Reference proteome</keyword>
<dbReference type="Pfam" id="PF00106">
    <property type="entry name" value="adh_short"/>
    <property type="match status" value="1"/>
</dbReference>
<dbReference type="PANTHER" id="PTHR44196">
    <property type="entry name" value="DEHYDROGENASE/REDUCTASE SDR FAMILY MEMBER 7B"/>
    <property type="match status" value="1"/>
</dbReference>
<organism evidence="4 5">
    <name type="scientific">Leifsonia virtsii</name>
    <dbReference type="NCBI Taxonomy" id="3035915"/>
    <lineage>
        <taxon>Bacteria</taxon>
        <taxon>Bacillati</taxon>
        <taxon>Actinomycetota</taxon>
        <taxon>Actinomycetes</taxon>
        <taxon>Micrococcales</taxon>
        <taxon>Microbacteriaceae</taxon>
        <taxon>Leifsonia</taxon>
    </lineage>
</organism>
<dbReference type="InterPro" id="IPR002347">
    <property type="entry name" value="SDR_fam"/>
</dbReference>
<dbReference type="PROSITE" id="PS00061">
    <property type="entry name" value="ADH_SHORT"/>
    <property type="match status" value="1"/>
</dbReference>
<evidence type="ECO:0000256" key="1">
    <source>
        <dbReference type="ARBA" id="ARBA00006484"/>
    </source>
</evidence>
<dbReference type="Gene3D" id="3.40.50.720">
    <property type="entry name" value="NAD(P)-binding Rossmann-like Domain"/>
    <property type="match status" value="1"/>
</dbReference>
<sequence>MIDGYEDMTVLVTGANRGLGAAFADALVGLGAKKVYGAARDPETVRAPGVTPVRLDVTDRRRIADLAQELSDVTMVINNAGIHQRASVFDDTVVDVVESVMRTNLVGTLAVSAAFAPRLIENGGGIIANMLSAGSWLAGPGNLAYAVSKAAALSLTNNLRAELSPRGVQVTAIHAGFIDTDMMASFPGPKLSPREVAEAALSAIAAGAQEVLIDEMSRRAKAASAQPVPAFAGLTTAG</sequence>
<reference evidence="4" key="1">
    <citation type="submission" date="2023-03" db="EMBL/GenBank/DDBJ databases">
        <title>MT1 and MT2 Draft Genomes of Novel Species.</title>
        <authorList>
            <person name="Venkateswaran K."/>
        </authorList>
    </citation>
    <scope>NUCLEOTIDE SEQUENCE</scope>
    <source>
        <strain evidence="4">F6_8S_P_1A</strain>
    </source>
</reference>
<dbReference type="SUPFAM" id="SSF51735">
    <property type="entry name" value="NAD(P)-binding Rossmann-fold domains"/>
    <property type="match status" value="1"/>
</dbReference>
<accession>A0ABT8J1R3</accession>
<dbReference type="Proteomes" id="UP001174210">
    <property type="component" value="Unassembled WGS sequence"/>
</dbReference>
<evidence type="ECO:0000313" key="4">
    <source>
        <dbReference type="EMBL" id="MDN4599005.1"/>
    </source>
</evidence>
<evidence type="ECO:0000313" key="5">
    <source>
        <dbReference type="Proteomes" id="UP001174210"/>
    </source>
</evidence>
<dbReference type="PANTHER" id="PTHR44196:SF1">
    <property type="entry name" value="DEHYDROGENASE_REDUCTASE SDR FAMILY MEMBER 7B"/>
    <property type="match status" value="1"/>
</dbReference>
<dbReference type="InterPro" id="IPR036291">
    <property type="entry name" value="NAD(P)-bd_dom_sf"/>
</dbReference>
<dbReference type="InterPro" id="IPR020904">
    <property type="entry name" value="Sc_DH/Rdtase_CS"/>
</dbReference>
<name>A0ABT8J1R3_9MICO</name>